<reference evidence="2 3" key="1">
    <citation type="submission" date="2015-03" db="EMBL/GenBank/DDBJ databases">
        <authorList>
            <person name="Regsiter A."/>
            <person name="william w."/>
        </authorList>
    </citation>
    <scope>NUCLEOTIDE SEQUENCE [LARGE SCALE GENOMIC DNA]</scope>
    <source>
        <strain evidence="2 3">CB1</strain>
    </source>
</reference>
<dbReference type="RefSeq" id="WP_064971523.1">
    <property type="nucleotide sequence ID" value="NZ_DAIPFP010000007.1"/>
</dbReference>
<feature type="signal peptide" evidence="1">
    <location>
        <begin position="1"/>
        <end position="23"/>
    </location>
</feature>
<name>A0ABM9T0Y3_THIA3</name>
<comment type="caution">
    <text evidence="2">The sequence shown here is derived from an EMBL/GenBank/DDBJ whole genome shotgun (WGS) entry which is preliminary data.</text>
</comment>
<keyword evidence="1" id="KW-0732">Signal</keyword>
<protein>
    <submittedName>
        <fullName evidence="2">Uncharacterized protein</fullName>
    </submittedName>
</protein>
<organism evidence="2 3">
    <name type="scientific">Thiomonas arsenitoxydans (strain DSM 22701 / CIP 110005 / 3As)</name>
    <dbReference type="NCBI Taxonomy" id="426114"/>
    <lineage>
        <taxon>Bacteria</taxon>
        <taxon>Pseudomonadati</taxon>
        <taxon>Pseudomonadota</taxon>
        <taxon>Betaproteobacteria</taxon>
        <taxon>Burkholderiales</taxon>
        <taxon>Thiomonas</taxon>
    </lineage>
</organism>
<accession>A0ABM9T0Y3</accession>
<proteinExistence type="predicted"/>
<gene>
    <name evidence="2" type="ORF">THICB1_10154</name>
</gene>
<evidence type="ECO:0000313" key="2">
    <source>
        <dbReference type="EMBL" id="CQR26411.1"/>
    </source>
</evidence>
<dbReference type="Proteomes" id="UP000078599">
    <property type="component" value="Unassembled WGS sequence"/>
</dbReference>
<sequence>MRTPTAIYAAATLLAASLATAHAATLTVGYANVSLNTGNGLSSSVPALHLAAQAELPDGYDVTASVTHGKREAASDTDAHVAINGNLPLAIGTIQPGLVTGYTRIDYSGSYFHDGPGWRMASGYAGARIGYLYAPTSDVSLHAAFEFGRNFATQYTQRPTIGGLYTAADIGASLRFGPGALTVGARLMNLPISQDSGLHIRTAEYRIGYALTF</sequence>
<keyword evidence="3" id="KW-1185">Reference proteome</keyword>
<evidence type="ECO:0000256" key="1">
    <source>
        <dbReference type="SAM" id="SignalP"/>
    </source>
</evidence>
<feature type="chain" id="PRO_5045038555" evidence="1">
    <location>
        <begin position="24"/>
        <end position="213"/>
    </location>
</feature>
<evidence type="ECO:0000313" key="3">
    <source>
        <dbReference type="Proteomes" id="UP000078599"/>
    </source>
</evidence>
<dbReference type="EMBL" id="CTRI01000001">
    <property type="protein sequence ID" value="CQR26411.1"/>
    <property type="molecule type" value="Genomic_DNA"/>
</dbReference>